<evidence type="ECO:0000256" key="8">
    <source>
        <dbReference type="ARBA" id="ARBA00022884"/>
    </source>
</evidence>
<evidence type="ECO:0000256" key="4">
    <source>
        <dbReference type="ARBA" id="ARBA00022722"/>
    </source>
</evidence>
<dbReference type="InterPro" id="IPR039787">
    <property type="entry name" value="ENDOU"/>
</dbReference>
<name>A0A137PBP5_CONC2</name>
<comment type="similarity">
    <text evidence="2">Belongs to the ENDOU family.</text>
</comment>
<comment type="cofactor">
    <cofactor evidence="1">
        <name>Mn(2+)</name>
        <dbReference type="ChEBI" id="CHEBI:29035"/>
    </cofactor>
</comment>
<keyword evidence="6" id="KW-0255">Endonuclease</keyword>
<feature type="domain" description="EndoU" evidence="12">
    <location>
        <begin position="89"/>
        <end position="362"/>
    </location>
</feature>
<evidence type="ECO:0000256" key="2">
    <source>
        <dbReference type="ARBA" id="ARBA00010168"/>
    </source>
</evidence>
<evidence type="ECO:0000256" key="3">
    <source>
        <dbReference type="ARBA" id="ARBA00011245"/>
    </source>
</evidence>
<feature type="compositionally biased region" description="Low complexity" evidence="11">
    <location>
        <begin position="68"/>
        <end position="85"/>
    </location>
</feature>
<dbReference type="PANTHER" id="PTHR12439:SF11">
    <property type="entry name" value="URIDYLATE-SPECIFIC ENDORIBONUCLEASE"/>
    <property type="match status" value="1"/>
</dbReference>
<keyword evidence="8" id="KW-0694">RNA-binding</keyword>
<evidence type="ECO:0000256" key="10">
    <source>
        <dbReference type="ARBA" id="ARBA00023239"/>
    </source>
</evidence>
<dbReference type="Pfam" id="PF09412">
    <property type="entry name" value="XendoU"/>
    <property type="match status" value="1"/>
</dbReference>
<reference evidence="13 14" key="1">
    <citation type="journal article" date="2015" name="Genome Biol. Evol.">
        <title>Phylogenomic analyses indicate that early fungi evolved digesting cell walls of algal ancestors of land plants.</title>
        <authorList>
            <person name="Chang Y."/>
            <person name="Wang S."/>
            <person name="Sekimoto S."/>
            <person name="Aerts A.L."/>
            <person name="Choi C."/>
            <person name="Clum A."/>
            <person name="LaButti K.M."/>
            <person name="Lindquist E.A."/>
            <person name="Yee Ngan C."/>
            <person name="Ohm R.A."/>
            <person name="Salamov A.A."/>
            <person name="Grigoriev I.V."/>
            <person name="Spatafora J.W."/>
            <person name="Berbee M.L."/>
        </authorList>
    </citation>
    <scope>NUCLEOTIDE SEQUENCE [LARGE SCALE GENOMIC DNA]</scope>
    <source>
        <strain evidence="13 14">NRRL 28638</strain>
    </source>
</reference>
<comment type="subunit">
    <text evidence="3">Monomer.</text>
</comment>
<evidence type="ECO:0000256" key="7">
    <source>
        <dbReference type="ARBA" id="ARBA00022801"/>
    </source>
</evidence>
<evidence type="ECO:0000256" key="6">
    <source>
        <dbReference type="ARBA" id="ARBA00022759"/>
    </source>
</evidence>
<keyword evidence="4" id="KW-0540">Nuclease</keyword>
<proteinExistence type="inferred from homology"/>
<evidence type="ECO:0000259" key="12">
    <source>
        <dbReference type="PROSITE" id="PS51959"/>
    </source>
</evidence>
<feature type="region of interest" description="Disordered" evidence="11">
    <location>
        <begin position="15"/>
        <end position="85"/>
    </location>
</feature>
<keyword evidence="10" id="KW-0456">Lyase</keyword>
<accession>A0A137PBP5</accession>
<dbReference type="GO" id="GO:0016787">
    <property type="term" value="F:hydrolase activity"/>
    <property type="evidence" value="ECO:0007669"/>
    <property type="project" value="UniProtKB-KW"/>
</dbReference>
<dbReference type="OMA" id="NWLYFAD"/>
<dbReference type="GO" id="GO:0016829">
    <property type="term" value="F:lyase activity"/>
    <property type="evidence" value="ECO:0007669"/>
    <property type="project" value="UniProtKB-KW"/>
</dbReference>
<evidence type="ECO:0000313" key="14">
    <source>
        <dbReference type="Proteomes" id="UP000070444"/>
    </source>
</evidence>
<evidence type="ECO:0000256" key="1">
    <source>
        <dbReference type="ARBA" id="ARBA00001936"/>
    </source>
</evidence>
<dbReference type="GO" id="GO:0046872">
    <property type="term" value="F:metal ion binding"/>
    <property type="evidence" value="ECO:0007669"/>
    <property type="project" value="UniProtKB-KW"/>
</dbReference>
<dbReference type="PROSITE" id="PS51959">
    <property type="entry name" value="ENDOU"/>
    <property type="match status" value="1"/>
</dbReference>
<dbReference type="SUPFAM" id="SSF142877">
    <property type="entry name" value="EndoU-like"/>
    <property type="match status" value="1"/>
</dbReference>
<evidence type="ECO:0000256" key="11">
    <source>
        <dbReference type="SAM" id="MobiDB-lite"/>
    </source>
</evidence>
<dbReference type="AlphaFoldDB" id="A0A137PBP5"/>
<dbReference type="CDD" id="cd21159">
    <property type="entry name" value="XendoU"/>
    <property type="match status" value="1"/>
</dbReference>
<dbReference type="EMBL" id="KQ964454">
    <property type="protein sequence ID" value="KXN72382.1"/>
    <property type="molecule type" value="Genomic_DNA"/>
</dbReference>
<evidence type="ECO:0000256" key="9">
    <source>
        <dbReference type="ARBA" id="ARBA00023211"/>
    </source>
</evidence>
<dbReference type="PANTHER" id="PTHR12439">
    <property type="entry name" value="PLACENTAL PROTEIN 11-RELATED"/>
    <property type="match status" value="1"/>
</dbReference>
<gene>
    <name evidence="13" type="ORF">CONCODRAFT_77828</name>
</gene>
<keyword evidence="5" id="KW-0479">Metal-binding</keyword>
<evidence type="ECO:0000313" key="13">
    <source>
        <dbReference type="EMBL" id="KXN72382.1"/>
    </source>
</evidence>
<dbReference type="GO" id="GO:0004521">
    <property type="term" value="F:RNA endonuclease activity"/>
    <property type="evidence" value="ECO:0007669"/>
    <property type="project" value="InterPro"/>
</dbReference>
<dbReference type="InterPro" id="IPR018998">
    <property type="entry name" value="EndoU_C"/>
</dbReference>
<dbReference type="InterPro" id="IPR037227">
    <property type="entry name" value="EndoU-like"/>
</dbReference>
<keyword evidence="14" id="KW-1185">Reference proteome</keyword>
<keyword evidence="7" id="KW-0378">Hydrolase</keyword>
<sequence>MEAILKLLCCGSDDNSDTHSKTNQVGSLPADKITRPPKTHFATLNDIPLGDWQDTNGHKPPISPGKPPSITSSATSASSPVSLAPTSEELRNHRLACEKLWNLDSNRLNPGLDFEMYYQLSTNASSPTEKGRNKLFRYVNEPRIFTIPTYKYFYDLLDNYTAETGVTENHTSQEIKEQELFLKAFCNTKPGQYLHQYLVALRLCSGDPTTFQEKLQEIWFSPISRDGKADSSAFEHVFLGETREGEVIGFHNWLYMYFEEKFNRLEYKGYVKPKGSHPLENPTGKEHLTQVKFEWRSAFKPVSSAFIGTSPEFELALYTLLFLVEKHKVSASFDGIETEVVIHSFESRGVSRLGSCYPTIKC</sequence>
<organism evidence="13 14">
    <name type="scientific">Conidiobolus coronatus (strain ATCC 28846 / CBS 209.66 / NRRL 28638)</name>
    <name type="common">Delacroixia coronata</name>
    <dbReference type="NCBI Taxonomy" id="796925"/>
    <lineage>
        <taxon>Eukaryota</taxon>
        <taxon>Fungi</taxon>
        <taxon>Fungi incertae sedis</taxon>
        <taxon>Zoopagomycota</taxon>
        <taxon>Entomophthoromycotina</taxon>
        <taxon>Entomophthoromycetes</taxon>
        <taxon>Entomophthorales</taxon>
        <taxon>Ancylistaceae</taxon>
        <taxon>Conidiobolus</taxon>
    </lineage>
</organism>
<evidence type="ECO:0000256" key="5">
    <source>
        <dbReference type="ARBA" id="ARBA00022723"/>
    </source>
</evidence>
<dbReference type="OrthoDB" id="430326at2759"/>
<keyword evidence="9" id="KW-0464">Manganese</keyword>
<dbReference type="GO" id="GO:0003723">
    <property type="term" value="F:RNA binding"/>
    <property type="evidence" value="ECO:0007669"/>
    <property type="project" value="UniProtKB-KW"/>
</dbReference>
<protein>
    <recommendedName>
        <fullName evidence="12">EndoU domain-containing protein</fullName>
    </recommendedName>
</protein>
<dbReference type="Proteomes" id="UP000070444">
    <property type="component" value="Unassembled WGS sequence"/>
</dbReference>